<name>A0A385YQ96_9BACL</name>
<organism evidence="1 2">
    <name type="scientific">Paenisporosarcina cavernae</name>
    <dbReference type="NCBI Taxonomy" id="2320858"/>
    <lineage>
        <taxon>Bacteria</taxon>
        <taxon>Bacillati</taxon>
        <taxon>Bacillota</taxon>
        <taxon>Bacilli</taxon>
        <taxon>Bacillales</taxon>
        <taxon>Caryophanaceae</taxon>
        <taxon>Paenisporosarcina</taxon>
    </lineage>
</organism>
<keyword evidence="2" id="KW-1185">Reference proteome</keyword>
<protein>
    <submittedName>
        <fullName evidence="1">Uncharacterized protein</fullName>
    </submittedName>
</protein>
<dbReference type="AlphaFoldDB" id="A0A385YQ96"/>
<dbReference type="EMBL" id="CP032418">
    <property type="protein sequence ID" value="AYC28905.1"/>
    <property type="molecule type" value="Genomic_DNA"/>
</dbReference>
<evidence type="ECO:0000313" key="1">
    <source>
        <dbReference type="EMBL" id="AYC28905.1"/>
    </source>
</evidence>
<reference evidence="2" key="1">
    <citation type="submission" date="2018-09" db="EMBL/GenBank/DDBJ databases">
        <authorList>
            <person name="Zhu H."/>
        </authorList>
    </citation>
    <scope>NUCLEOTIDE SEQUENCE [LARGE SCALE GENOMIC DNA]</scope>
    <source>
        <strain evidence="2">K2R23-3</strain>
    </source>
</reference>
<gene>
    <name evidence="1" type="ORF">D3873_03105</name>
</gene>
<sequence>MIADWIIRSSGIVLILLRERLSKDALWCDSGDLCAIEGYVGAIDRENVIERQICDSSQCDARLATFPVPY</sequence>
<dbReference type="Proteomes" id="UP000265725">
    <property type="component" value="Chromosome"/>
</dbReference>
<proteinExistence type="predicted"/>
<accession>A0A385YQ96</accession>
<evidence type="ECO:0000313" key="2">
    <source>
        <dbReference type="Proteomes" id="UP000265725"/>
    </source>
</evidence>
<dbReference type="KEGG" id="paek:D3873_03105"/>